<evidence type="ECO:0000256" key="3">
    <source>
        <dbReference type="ARBA" id="ARBA00017057"/>
    </source>
</evidence>
<dbReference type="InterPro" id="IPR009582">
    <property type="entry name" value="Spc2/SPCS2"/>
</dbReference>
<dbReference type="PANTHER" id="PTHR13085">
    <property type="entry name" value="MICROSOMAL SIGNAL PEPTIDASE 25 KDA SUBUNIT"/>
    <property type="match status" value="1"/>
</dbReference>
<dbReference type="EMBL" id="JYDI01000128">
    <property type="protein sequence ID" value="KRY51321.1"/>
    <property type="molecule type" value="Genomic_DNA"/>
</dbReference>
<dbReference type="GO" id="GO:0045047">
    <property type="term" value="P:protein targeting to ER"/>
    <property type="evidence" value="ECO:0007669"/>
    <property type="project" value="TreeGrafter"/>
</dbReference>
<evidence type="ECO:0000313" key="11">
    <source>
        <dbReference type="Proteomes" id="UP000054653"/>
    </source>
</evidence>
<protein>
    <recommendedName>
        <fullName evidence="3 9">Signal peptidase complex subunit 2</fullName>
    </recommendedName>
</protein>
<proteinExistence type="inferred from homology"/>
<gene>
    <name evidence="10" type="primary">spcs2</name>
    <name evidence="10" type="ORF">T03_3978</name>
</gene>
<sequence length="100" mass="11645">LDCFELLAVRMSKNKKDDMPKTEKWDGNATRYAIDDAIRKIVIEKFGYSEDHRVVDCRLLLATLAVVLALFACVWDWFYPFPLSRDVLIYCSVSYPFNIS</sequence>
<keyword evidence="6 9" id="KW-1133">Transmembrane helix</keyword>
<dbReference type="GO" id="GO:0006465">
    <property type="term" value="P:signal peptide processing"/>
    <property type="evidence" value="ECO:0007669"/>
    <property type="project" value="UniProtKB-UniRule"/>
</dbReference>
<comment type="caution">
    <text evidence="9">Lacks conserved residue(s) required for the propagation of feature annotation.</text>
</comment>
<keyword evidence="11" id="KW-1185">Reference proteome</keyword>
<evidence type="ECO:0000256" key="7">
    <source>
        <dbReference type="ARBA" id="ARBA00023136"/>
    </source>
</evidence>
<organism evidence="10 11">
    <name type="scientific">Trichinella britovi</name>
    <name type="common">Parasitic roundworm</name>
    <dbReference type="NCBI Taxonomy" id="45882"/>
    <lineage>
        <taxon>Eukaryota</taxon>
        <taxon>Metazoa</taxon>
        <taxon>Ecdysozoa</taxon>
        <taxon>Nematoda</taxon>
        <taxon>Enoplea</taxon>
        <taxon>Dorylaimia</taxon>
        <taxon>Trichinellida</taxon>
        <taxon>Trichinellidae</taxon>
        <taxon>Trichinella</taxon>
    </lineage>
</organism>
<comment type="function">
    <text evidence="8 9">Component of the signal peptidase complex (SPC) which catalyzes the cleavage of N-terminal signal sequences from nascent proteins as they are translocated into the lumen of the endoplasmic reticulum. Enhances the enzymatic activity of SPC and facilitates the interactions between different components of the translocation site.</text>
</comment>
<keyword evidence="4 9" id="KW-0812">Transmembrane</keyword>
<evidence type="ECO:0000256" key="9">
    <source>
        <dbReference type="RuleBase" id="RU368033"/>
    </source>
</evidence>
<feature type="non-terminal residue" evidence="10">
    <location>
        <position position="1"/>
    </location>
</feature>
<dbReference type="GO" id="GO:0005787">
    <property type="term" value="C:signal peptidase complex"/>
    <property type="evidence" value="ECO:0007669"/>
    <property type="project" value="UniProtKB-UniRule"/>
</dbReference>
<dbReference type="PANTHER" id="PTHR13085:SF0">
    <property type="entry name" value="SIGNAL PEPTIDASE COMPLEX SUBUNIT 2"/>
    <property type="match status" value="1"/>
</dbReference>
<accession>A0A0V1CPV5</accession>
<keyword evidence="7 9" id="KW-0472">Membrane</keyword>
<evidence type="ECO:0000256" key="8">
    <source>
        <dbReference type="ARBA" id="ARBA00045608"/>
    </source>
</evidence>
<evidence type="ECO:0000256" key="6">
    <source>
        <dbReference type="ARBA" id="ARBA00022989"/>
    </source>
</evidence>
<evidence type="ECO:0000256" key="2">
    <source>
        <dbReference type="ARBA" id="ARBA00007324"/>
    </source>
</evidence>
<evidence type="ECO:0000256" key="5">
    <source>
        <dbReference type="ARBA" id="ARBA00022824"/>
    </source>
</evidence>
<name>A0A0V1CPV5_TRIBR</name>
<dbReference type="GO" id="GO:0008233">
    <property type="term" value="F:peptidase activity"/>
    <property type="evidence" value="ECO:0007669"/>
    <property type="project" value="UniProtKB-UniRule"/>
</dbReference>
<keyword evidence="5 9" id="KW-0256">Endoplasmic reticulum</keyword>
<dbReference type="AlphaFoldDB" id="A0A0V1CPV5"/>
<comment type="caution">
    <text evidence="10">The sequence shown here is derived from an EMBL/GenBank/DDBJ whole genome shotgun (WGS) entry which is preliminary data.</text>
</comment>
<dbReference type="Pfam" id="PF06703">
    <property type="entry name" value="SPC25"/>
    <property type="match status" value="1"/>
</dbReference>
<evidence type="ECO:0000256" key="1">
    <source>
        <dbReference type="ARBA" id="ARBA00004477"/>
    </source>
</evidence>
<comment type="similarity">
    <text evidence="2 9">Belongs to the SPCS2 family.</text>
</comment>
<evidence type="ECO:0000313" key="10">
    <source>
        <dbReference type="EMBL" id="KRY51321.1"/>
    </source>
</evidence>
<reference evidence="10 11" key="1">
    <citation type="submission" date="2015-01" db="EMBL/GenBank/DDBJ databases">
        <title>Evolution of Trichinella species and genotypes.</title>
        <authorList>
            <person name="Korhonen P.K."/>
            <person name="Edoardo P."/>
            <person name="Giuseppe L.R."/>
            <person name="Gasser R.B."/>
        </authorList>
    </citation>
    <scope>NUCLEOTIDE SEQUENCE [LARGE SCALE GENOMIC DNA]</scope>
    <source>
        <strain evidence="10">ISS120</strain>
    </source>
</reference>
<comment type="subcellular location">
    <subcellularLocation>
        <location evidence="1 9">Endoplasmic reticulum membrane</location>
        <topology evidence="1 9">Multi-pass membrane protein</topology>
    </subcellularLocation>
</comment>
<evidence type="ECO:0000256" key="4">
    <source>
        <dbReference type="ARBA" id="ARBA00022692"/>
    </source>
</evidence>
<feature type="transmembrane region" description="Helical" evidence="9">
    <location>
        <begin position="59"/>
        <end position="78"/>
    </location>
</feature>
<dbReference type="Proteomes" id="UP000054653">
    <property type="component" value="Unassembled WGS sequence"/>
</dbReference>